<dbReference type="PANTHER" id="PTHR43731">
    <property type="entry name" value="RHOMBOID PROTEASE"/>
    <property type="match status" value="1"/>
</dbReference>
<evidence type="ECO:0000256" key="3">
    <source>
        <dbReference type="ARBA" id="ARBA00022692"/>
    </source>
</evidence>
<evidence type="ECO:0000256" key="2">
    <source>
        <dbReference type="ARBA" id="ARBA00009045"/>
    </source>
</evidence>
<comment type="similarity">
    <text evidence="2">Belongs to the peptidase S54 family.</text>
</comment>
<feature type="transmembrane region" description="Helical" evidence="7">
    <location>
        <begin position="193"/>
        <end position="216"/>
    </location>
</feature>
<feature type="transmembrane region" description="Helical" evidence="7">
    <location>
        <begin position="103"/>
        <end position="124"/>
    </location>
</feature>
<evidence type="ECO:0000256" key="6">
    <source>
        <dbReference type="ARBA" id="ARBA00023136"/>
    </source>
</evidence>
<evidence type="ECO:0000256" key="4">
    <source>
        <dbReference type="ARBA" id="ARBA00022801"/>
    </source>
</evidence>
<keyword evidence="10" id="KW-1185">Reference proteome</keyword>
<name>A0A1M8A4Q9_MALS4</name>
<dbReference type="AlphaFoldDB" id="A0A1M8A4Q9"/>
<dbReference type="STRING" id="1230383.A0A1M8A4Q9"/>
<sequence>MAVMQRRSMLVLLRSLRSAASRGVRRRASARQGSDQAPRNVMLGLLGANTVVLGGWWYAKDQAQHGDPRAYRFMMRHFTSGEPHLLEGRWWTLLTACISHQDVMHYGVNMLTLSLTAPALIPLIGAPGVLSLYMGAGLAASATSILWPYIVDPILHGDRTSLARRRYRLSQGASGSVYAIISAFTMMQPRSTVYLFFAVPLPAWLCIGGIAAWELYSASFPRPQSHTDSVGHVGGLLAGVLYARMRGF</sequence>
<gene>
    <name evidence="9" type="ORF">MSYG_1799</name>
</gene>
<dbReference type="GO" id="GO:0004252">
    <property type="term" value="F:serine-type endopeptidase activity"/>
    <property type="evidence" value="ECO:0007669"/>
    <property type="project" value="InterPro"/>
</dbReference>
<protein>
    <submittedName>
        <fullName evidence="9">Similar to S.cerevisiae protein PCP1 (Mitochondrial serine protease)</fullName>
    </submittedName>
</protein>
<dbReference type="OMA" id="VFLAWQY"/>
<keyword evidence="9" id="KW-0645">Protease</keyword>
<organism evidence="9 10">
    <name type="scientific">Malassezia sympodialis (strain ATCC 42132)</name>
    <name type="common">Atopic eczema-associated yeast</name>
    <dbReference type="NCBI Taxonomy" id="1230383"/>
    <lineage>
        <taxon>Eukaryota</taxon>
        <taxon>Fungi</taxon>
        <taxon>Dikarya</taxon>
        <taxon>Basidiomycota</taxon>
        <taxon>Ustilaginomycotina</taxon>
        <taxon>Malasseziomycetes</taxon>
        <taxon>Malasseziales</taxon>
        <taxon>Malasseziaceae</taxon>
        <taxon>Malassezia</taxon>
    </lineage>
</organism>
<accession>A0A1M8A4Q9</accession>
<proteinExistence type="inferred from homology"/>
<dbReference type="PANTHER" id="PTHR43731:SF14">
    <property type="entry name" value="PRESENILIN-ASSOCIATED RHOMBOID-LIKE PROTEIN, MITOCHONDRIAL"/>
    <property type="match status" value="1"/>
</dbReference>
<dbReference type="InterPro" id="IPR035952">
    <property type="entry name" value="Rhomboid-like_sf"/>
</dbReference>
<comment type="subcellular location">
    <subcellularLocation>
        <location evidence="1">Membrane</location>
        <topology evidence="1">Multi-pass membrane protein</topology>
    </subcellularLocation>
</comment>
<keyword evidence="3 7" id="KW-0812">Transmembrane</keyword>
<dbReference type="Gene3D" id="1.20.1540.10">
    <property type="entry name" value="Rhomboid-like"/>
    <property type="match status" value="1"/>
</dbReference>
<dbReference type="SUPFAM" id="SSF144091">
    <property type="entry name" value="Rhomboid-like"/>
    <property type="match status" value="1"/>
</dbReference>
<dbReference type="Pfam" id="PF01694">
    <property type="entry name" value="Rhomboid"/>
    <property type="match status" value="1"/>
</dbReference>
<dbReference type="InterPro" id="IPR050925">
    <property type="entry name" value="Rhomboid_protease_S54"/>
</dbReference>
<evidence type="ECO:0000313" key="9">
    <source>
        <dbReference type="EMBL" id="SHO77460.1"/>
    </source>
</evidence>
<dbReference type="VEuPathDB" id="FungiDB:MSYG_1799"/>
<dbReference type="EMBL" id="LT671823">
    <property type="protein sequence ID" value="SHO77460.1"/>
    <property type="molecule type" value="Genomic_DNA"/>
</dbReference>
<feature type="domain" description="Peptidase S54 rhomboid" evidence="8">
    <location>
        <begin position="88"/>
        <end position="245"/>
    </location>
</feature>
<evidence type="ECO:0000256" key="5">
    <source>
        <dbReference type="ARBA" id="ARBA00022989"/>
    </source>
</evidence>
<evidence type="ECO:0000313" key="10">
    <source>
        <dbReference type="Proteomes" id="UP000186303"/>
    </source>
</evidence>
<reference evidence="10" key="1">
    <citation type="journal article" date="2017" name="Nucleic Acids Res.">
        <title>Proteogenomics produces comprehensive and highly accurate protein-coding gene annotation in a complete genome assembly of Malassezia sympodialis.</title>
        <authorList>
            <person name="Zhu Y."/>
            <person name="Engstroem P.G."/>
            <person name="Tellgren-Roth C."/>
            <person name="Baudo C.D."/>
            <person name="Kennell J.C."/>
            <person name="Sun S."/>
            <person name="Billmyre R.B."/>
            <person name="Schroeder M.S."/>
            <person name="Andersson A."/>
            <person name="Holm T."/>
            <person name="Sigurgeirsson B."/>
            <person name="Wu G."/>
            <person name="Sankaranarayanan S.R."/>
            <person name="Siddharthan R."/>
            <person name="Sanyal K."/>
            <person name="Lundeberg J."/>
            <person name="Nystedt B."/>
            <person name="Boekhout T."/>
            <person name="Dawson T.L. Jr."/>
            <person name="Heitman J."/>
            <person name="Scheynius A."/>
            <person name="Lehtioe J."/>
        </authorList>
    </citation>
    <scope>NUCLEOTIDE SEQUENCE [LARGE SCALE GENOMIC DNA]</scope>
    <source>
        <strain evidence="10">ATCC 42132</strain>
    </source>
</reference>
<evidence type="ECO:0000259" key="8">
    <source>
        <dbReference type="Pfam" id="PF01694"/>
    </source>
</evidence>
<dbReference type="OrthoDB" id="418595at2759"/>
<dbReference type="GO" id="GO:0016020">
    <property type="term" value="C:membrane"/>
    <property type="evidence" value="ECO:0007669"/>
    <property type="project" value="UniProtKB-SubCell"/>
</dbReference>
<evidence type="ECO:0000256" key="7">
    <source>
        <dbReference type="SAM" id="Phobius"/>
    </source>
</evidence>
<evidence type="ECO:0000256" key="1">
    <source>
        <dbReference type="ARBA" id="ARBA00004141"/>
    </source>
</evidence>
<keyword evidence="4" id="KW-0378">Hydrolase</keyword>
<dbReference type="InterPro" id="IPR022764">
    <property type="entry name" value="Peptidase_S54_rhomboid_dom"/>
</dbReference>
<keyword evidence="6 7" id="KW-0472">Membrane</keyword>
<keyword evidence="5 7" id="KW-1133">Transmembrane helix</keyword>
<dbReference type="GO" id="GO:0006465">
    <property type="term" value="P:signal peptide processing"/>
    <property type="evidence" value="ECO:0007669"/>
    <property type="project" value="TreeGrafter"/>
</dbReference>
<feature type="transmembrane region" description="Helical" evidence="7">
    <location>
        <begin position="40"/>
        <end position="59"/>
    </location>
</feature>
<dbReference type="Proteomes" id="UP000186303">
    <property type="component" value="Chromosome 3"/>
</dbReference>